<dbReference type="AlphaFoldDB" id="A0A1B9N8B3"/>
<dbReference type="EMBL" id="LXMD01000028">
    <property type="protein sequence ID" value="OCG72841.1"/>
    <property type="molecule type" value="Genomic_DNA"/>
</dbReference>
<name>A0A1B9N8B3_9MICO</name>
<keyword evidence="2" id="KW-1185">Reference proteome</keyword>
<organism evidence="1 2">
    <name type="scientific">Microbacterium sediminis</name>
    <dbReference type="NCBI Taxonomy" id="904291"/>
    <lineage>
        <taxon>Bacteria</taxon>
        <taxon>Bacillati</taxon>
        <taxon>Actinomycetota</taxon>
        <taxon>Actinomycetes</taxon>
        <taxon>Micrococcales</taxon>
        <taxon>Microbacteriaceae</taxon>
        <taxon>Microbacterium</taxon>
    </lineage>
</organism>
<gene>
    <name evidence="1" type="ORF">A7J15_10070</name>
</gene>
<sequence>MATDHDGTQDAPLEDMHETDDSERIAGIVAQTRADLMVETVHGDVRSTLERRLTDAGIPIDDARLDELTRQVENGETDVTDPGVEQI</sequence>
<dbReference type="OrthoDB" id="5069327at2"/>
<reference evidence="1 2" key="1">
    <citation type="submission" date="2016-05" db="EMBL/GenBank/DDBJ databases">
        <authorList>
            <person name="Lavstsen T."/>
            <person name="Jespersen J.S."/>
        </authorList>
    </citation>
    <scope>NUCLEOTIDE SEQUENCE [LARGE SCALE GENOMIC DNA]</scope>
    <source>
        <strain evidence="1 2">YLB-01</strain>
    </source>
</reference>
<proteinExistence type="predicted"/>
<dbReference type="Proteomes" id="UP000093355">
    <property type="component" value="Unassembled WGS sequence"/>
</dbReference>
<evidence type="ECO:0000313" key="2">
    <source>
        <dbReference type="Proteomes" id="UP000093355"/>
    </source>
</evidence>
<dbReference type="RefSeq" id="WP_067027537.1">
    <property type="nucleotide sequence ID" value="NZ_CP038256.1"/>
</dbReference>
<accession>A0A1B9N8B3</accession>
<evidence type="ECO:0000313" key="1">
    <source>
        <dbReference type="EMBL" id="OCG72841.1"/>
    </source>
</evidence>
<comment type="caution">
    <text evidence="1">The sequence shown here is derived from an EMBL/GenBank/DDBJ whole genome shotgun (WGS) entry which is preliminary data.</text>
</comment>
<protein>
    <submittedName>
        <fullName evidence="1">Uncharacterized protein</fullName>
    </submittedName>
</protein>